<dbReference type="InterPro" id="IPR055097">
    <property type="entry name" value="Ig_NUP210_2nd"/>
</dbReference>
<protein>
    <submittedName>
        <fullName evidence="12">Nuclear pore membrane glycoprotein 210-like</fullName>
    </submittedName>
</protein>
<dbReference type="Pfam" id="PF22959">
    <property type="entry name" value="Ig_NUP210_15th"/>
    <property type="match status" value="1"/>
</dbReference>
<evidence type="ECO:0000256" key="1">
    <source>
        <dbReference type="ARBA" id="ARBA00004590"/>
    </source>
</evidence>
<reference evidence="12" key="1">
    <citation type="submission" date="2025-08" db="UniProtKB">
        <authorList>
            <consortium name="RefSeq"/>
        </authorList>
    </citation>
    <scope>IDENTIFICATION</scope>
    <source>
        <tissue evidence="12">Blood</tissue>
    </source>
</reference>
<dbReference type="InterPro" id="IPR055098">
    <property type="entry name" value="Ig_NUP210_3rd"/>
</dbReference>
<proteinExistence type="inferred from homology"/>
<dbReference type="SUPFAM" id="SSF49373">
    <property type="entry name" value="Invasin/intimin cell-adhesion fragments"/>
    <property type="match status" value="2"/>
</dbReference>
<sequence>MRPRVLSRLDWGPPAGAALSLFVLALLVVGPASTYKLNVPKVLLPFSRDKRVPFVLGAEGGCYTWYSTRHDIVTIEPVYENSTVCSQRALLTTCSTQATKLASVVIAEEIVTGHLLRCDIIVDLIDHVEIISRTREIYVEDSPLELSVRALDAEGNTFSSLEGMEFEWSIAKDDEMENLELSSKIRILKYSEAEYSPPDYIVEMEREEKQGDRILVSGIKTGAAVIKVRIQEPAYKKVAAALVRLLVLENIFLIPSYDISLLVGAFIKYKVGKIVQGKITEVELPLEHYELQLQDEAKVPGGSDLLPVAKLDVNTATVTAMQLGQVTLVFVHKNIHMRASSGLPNCSIYVVEPGFLGFTVQPGNRWILEVKRAYTITVDVYDKSSSKIYPSDNLRITHQFPVEYFEEVTSSVNGTYHIVQILKDGISIIKATLVSVLLQSGVEDFLLAPISHEQEVKIYLPIKLTPSFLAFPHHPLDVLYRYRVQVTGGSGNFTWTSSNQTVSTVTVKGVISAGLVQGQSTVQARDVQNPFHFGEIQVRVLKLSKMELLPFHADAEIGQTLEAPLTMYHTEKETGETIAFTDCSLLALDVSMDKQGVFALDEEGKQKAGPTFCSSIQLAAKSLGHTLVTASATVYEEYFETSATFAAYEPLKAVNPVELALVTWHSTKEMVFEGGPGPWVLEPSRFFIELTMEQEDKVHVMEVRLTAKRKSNQYIYRITCLELGEQVLTFQVGNHPGVLNPSPAVETVQVRFICAHPASMAVTPVYKLAAGTPPCPLPQHHKQLVPVSSLRNTVLELALFDQHRRKFDNFSSLILEWMSANETLAHFTHPRSMQMVPKNDGTGQTRLHGHQLLEVHQIKGTVLIAVSFVKYSERGSPKEVSNSPASAAVELSLVEDVTVVPDNVTMYNHPDVKEAFALVEGSGYFLVNNSAEEMVNITYLETESVVHVIPVLPGSLTLEVYDLCLAFLGPATAYLRVSNMFELEVDLIDKIEVGKSVLVSVRVLGYHRHPFRSRYFMYMRLQLKAASPIVTLMLMEEVGEYSEVYLLRAVAVGQTTLVATAWDKMGTKFTSAPRKVEVFPPFKLIPKKMTLIPHNMMQVMSEGGPQPQSLIHFSISNQTVAMVNGLGQVTARAVGTATVQGTIRAVNEDTGKVIVFSQDQVDLEVVQLRAIRIYAPATRLITGTEMPVYVVGLTSTLTPFSFGNANPGLTFHWAMSKRDVLDLLPRQSEVSLQLSPESNFAMVVHARTAGRTSIKVTVQALDAHSRQFEGNLTELADEVQILVFDKLQLFSPECPTEQILMSMNSQLKLLTNRDGAAFVSFQLLQCHPNSSIIEDDGHGLLKAGAVTGTAVLELTSLEPFGVNQTVITGVRVAPVSYLRLSSSPKLYVASRMPLRAFPLGMALTFTVQFYDSIGEKFHTQNTQLYLALNRDDLLLIRPSNKNFTYVAQAVNRGVTLVGIWDEKHPGMADYIPVPVEHAIEPDLSQPLALGDVVCFSTPLVNQEGEPGTWQISPNDVLELEMMTGVAFAKNPGKATIFHDIPGIVKTYREVVVSSSLRLSLHLGPKNFLTNTPNSSEFRVFIATSNIGTTLRGPCTSLQLHAITNKLSPESHLVCQVEFRETILDTAASKVFRIQSEFYADKGLYGCTITAKPQLEEELLALSTAEASVDVTASLRSEQSQAGAPSVSVPFFPAFYVNQSEVVFSSRQLSGEILVLGTRKVTEKIEVQPSSPVIEVEKPFHLPSMPGHVVYSVSVVNLTSLQQMAAPVFINLSCTLTSQKAAVLVRVPPGNYLLGQCAEGGIVGQLVGSYQVLLFTVFAVLASTTVIFLTYNAFLTRVQAVPTVYIPTASTVQAAYGYPPSHGQPQHPSTRNRTQAWLWSVRR</sequence>
<organism evidence="11 12">
    <name type="scientific">Eublepharis macularius</name>
    <name type="common">Leopard gecko</name>
    <name type="synonym">Cyrtodactylus macularius</name>
    <dbReference type="NCBI Taxonomy" id="481883"/>
    <lineage>
        <taxon>Eukaryota</taxon>
        <taxon>Metazoa</taxon>
        <taxon>Chordata</taxon>
        <taxon>Craniata</taxon>
        <taxon>Vertebrata</taxon>
        <taxon>Euteleostomi</taxon>
        <taxon>Lepidosauria</taxon>
        <taxon>Squamata</taxon>
        <taxon>Bifurcata</taxon>
        <taxon>Gekkota</taxon>
        <taxon>Eublepharidae</taxon>
        <taxon>Eublepharinae</taxon>
        <taxon>Eublepharis</taxon>
    </lineage>
</organism>
<dbReference type="Pfam" id="PF25354">
    <property type="entry name" value="Ig_NUP210_16th"/>
    <property type="match status" value="1"/>
</dbReference>
<keyword evidence="7" id="KW-0325">Glycoprotein</keyword>
<evidence type="ECO:0000256" key="2">
    <source>
        <dbReference type="ARBA" id="ARBA00007313"/>
    </source>
</evidence>
<accession>A0AA97J0Y2</accession>
<gene>
    <name evidence="12" type="primary">NUP210L</name>
</gene>
<evidence type="ECO:0000256" key="3">
    <source>
        <dbReference type="ARBA" id="ARBA00022692"/>
    </source>
</evidence>
<dbReference type="KEGG" id="emc:129325566"/>
<dbReference type="Pfam" id="PF26182">
    <property type="entry name" value="Ig_NUP210_5th"/>
    <property type="match status" value="1"/>
</dbReference>
<comment type="similarity">
    <text evidence="2">Belongs to the NUP210 family.</text>
</comment>
<dbReference type="InterPro" id="IPR055095">
    <property type="entry name" value="NUP210_Ig_C"/>
</dbReference>
<dbReference type="InterPro" id="IPR045197">
    <property type="entry name" value="NUP210-like"/>
</dbReference>
<keyword evidence="6 9" id="KW-0472">Membrane</keyword>
<dbReference type="Pfam" id="PF24902">
    <property type="entry name" value="Ig_NUP210_9th"/>
    <property type="match status" value="1"/>
</dbReference>
<feature type="transmembrane region" description="Helical" evidence="9">
    <location>
        <begin position="1811"/>
        <end position="1830"/>
    </location>
</feature>
<dbReference type="InterPro" id="IPR055096">
    <property type="entry name" value="Ig_NUP210_1st"/>
</dbReference>
<keyword evidence="4" id="KW-0732">Signal</keyword>
<dbReference type="Pfam" id="PF22962">
    <property type="entry name" value="Ig_NUP210_7th"/>
    <property type="match status" value="1"/>
</dbReference>
<dbReference type="Proteomes" id="UP001190640">
    <property type="component" value="Chromosome 1"/>
</dbReference>
<evidence type="ECO:0000259" key="10">
    <source>
        <dbReference type="SMART" id="SM00635"/>
    </source>
</evidence>
<dbReference type="InterPro" id="IPR058779">
    <property type="entry name" value="Ig_NUP210_13th"/>
</dbReference>
<keyword evidence="8" id="KW-0539">Nucleus</keyword>
<evidence type="ECO:0000256" key="5">
    <source>
        <dbReference type="ARBA" id="ARBA00022989"/>
    </source>
</evidence>
<dbReference type="GO" id="GO:0031965">
    <property type="term" value="C:nuclear membrane"/>
    <property type="evidence" value="ECO:0007669"/>
    <property type="project" value="UniProtKB-SubCell"/>
</dbReference>
<evidence type="ECO:0000256" key="9">
    <source>
        <dbReference type="SAM" id="Phobius"/>
    </source>
</evidence>
<dbReference type="InterPro" id="IPR056897">
    <property type="entry name" value="Ig_NUP210_4th"/>
</dbReference>
<dbReference type="InterPro" id="IPR055094">
    <property type="entry name" value="NUP210_Ig15"/>
</dbReference>
<dbReference type="Pfam" id="PF24991">
    <property type="entry name" value="Ig_NUP210_4th"/>
    <property type="match status" value="1"/>
</dbReference>
<dbReference type="PANTHER" id="PTHR23019">
    <property type="entry name" value="NUCLEAR PORE MEMBRANE GLYCOPROTEIN GP210-RELATED"/>
    <property type="match status" value="1"/>
</dbReference>
<evidence type="ECO:0000256" key="6">
    <source>
        <dbReference type="ARBA" id="ARBA00023136"/>
    </source>
</evidence>
<dbReference type="GO" id="GO:0005643">
    <property type="term" value="C:nuclear pore"/>
    <property type="evidence" value="ECO:0007669"/>
    <property type="project" value="TreeGrafter"/>
</dbReference>
<dbReference type="SMART" id="SM00635">
    <property type="entry name" value="BID_2"/>
    <property type="match status" value="1"/>
</dbReference>
<dbReference type="InterPro" id="IPR003343">
    <property type="entry name" value="Big_2"/>
</dbReference>
<keyword evidence="5 9" id="KW-1133">Transmembrane helix</keyword>
<evidence type="ECO:0000313" key="12">
    <source>
        <dbReference type="RefSeq" id="XP_054829282.1"/>
    </source>
</evidence>
<keyword evidence="11" id="KW-1185">Reference proteome</keyword>
<dbReference type="InterPro" id="IPR056899">
    <property type="entry name" value="Ig_NUP210_9th"/>
</dbReference>
<dbReference type="Pfam" id="PF26184">
    <property type="entry name" value="Ig_NUP210_8th"/>
    <property type="match status" value="1"/>
</dbReference>
<dbReference type="InterPro" id="IPR057586">
    <property type="entry name" value="Ig_NUP210_16th"/>
</dbReference>
<comment type="subcellular location">
    <subcellularLocation>
        <location evidence="1">Nucleus membrane</location>
        <topology evidence="1">Single-pass membrane protein</topology>
    </subcellularLocation>
</comment>
<dbReference type="PANTHER" id="PTHR23019:SF1">
    <property type="entry name" value="NUCLEAR PORE MEMBRANE GLYCOPROTEIN 210-LIKE"/>
    <property type="match status" value="1"/>
</dbReference>
<dbReference type="Pfam" id="PF24935">
    <property type="entry name" value="Ig_NUP210_6th"/>
    <property type="match status" value="1"/>
</dbReference>
<feature type="domain" description="BIG2" evidence="10">
    <location>
        <begin position="1078"/>
        <end position="1153"/>
    </location>
</feature>
<dbReference type="CTD" id="91181"/>
<evidence type="ECO:0000256" key="4">
    <source>
        <dbReference type="ARBA" id="ARBA00022729"/>
    </source>
</evidence>
<dbReference type="InterPro" id="IPR008964">
    <property type="entry name" value="Invasin/intimin_cell_adhesion"/>
</dbReference>
<dbReference type="Pfam" id="PF26181">
    <property type="entry name" value="Ig_NUP210_13th"/>
    <property type="match status" value="1"/>
</dbReference>
<evidence type="ECO:0000313" key="11">
    <source>
        <dbReference type="Proteomes" id="UP001190640"/>
    </source>
</evidence>
<keyword evidence="3 9" id="KW-0812">Transmembrane</keyword>
<dbReference type="Pfam" id="PF22969">
    <property type="entry name" value="Ig_NUP210_2nd"/>
    <property type="match status" value="1"/>
</dbReference>
<dbReference type="Pfam" id="PF22963">
    <property type="entry name" value="Ig_NUP210_3rd"/>
    <property type="match status" value="1"/>
</dbReference>
<dbReference type="RefSeq" id="XP_054829282.1">
    <property type="nucleotide sequence ID" value="XM_054973307.1"/>
</dbReference>
<dbReference type="Pfam" id="PF22957">
    <property type="entry name" value="NUP210_Ig"/>
    <property type="match status" value="1"/>
</dbReference>
<dbReference type="Pfam" id="PF02368">
    <property type="entry name" value="Big_2"/>
    <property type="match status" value="1"/>
</dbReference>
<dbReference type="InterPro" id="IPR056898">
    <property type="entry name" value="Ig_NUP210_6th"/>
</dbReference>
<evidence type="ECO:0000256" key="8">
    <source>
        <dbReference type="ARBA" id="ARBA00023242"/>
    </source>
</evidence>
<dbReference type="InterPro" id="IPR055099">
    <property type="entry name" value="Ig_NUP210_7th"/>
</dbReference>
<dbReference type="GeneID" id="129325566"/>
<dbReference type="Pfam" id="PF22967">
    <property type="entry name" value="Ig_NUP210_1st"/>
    <property type="match status" value="1"/>
</dbReference>
<name>A0AA97J0Y2_EUBMA</name>
<evidence type="ECO:0000256" key="7">
    <source>
        <dbReference type="ARBA" id="ARBA00023180"/>
    </source>
</evidence>
<dbReference type="Pfam" id="PF26183">
    <property type="entry name" value="Ig_NUP210_14th"/>
    <property type="match status" value="1"/>
</dbReference>